<evidence type="ECO:0000313" key="2">
    <source>
        <dbReference type="EMBL" id="TNN78121.1"/>
    </source>
</evidence>
<organism evidence="2 3">
    <name type="scientific">Liparis tanakae</name>
    <name type="common">Tanaka's snailfish</name>
    <dbReference type="NCBI Taxonomy" id="230148"/>
    <lineage>
        <taxon>Eukaryota</taxon>
        <taxon>Metazoa</taxon>
        <taxon>Chordata</taxon>
        <taxon>Craniata</taxon>
        <taxon>Vertebrata</taxon>
        <taxon>Euteleostomi</taxon>
        <taxon>Actinopterygii</taxon>
        <taxon>Neopterygii</taxon>
        <taxon>Teleostei</taxon>
        <taxon>Neoteleostei</taxon>
        <taxon>Acanthomorphata</taxon>
        <taxon>Eupercaria</taxon>
        <taxon>Perciformes</taxon>
        <taxon>Cottioidei</taxon>
        <taxon>Cottales</taxon>
        <taxon>Liparidae</taxon>
        <taxon>Liparis</taxon>
    </lineage>
</organism>
<keyword evidence="3" id="KW-1185">Reference proteome</keyword>
<gene>
    <name evidence="2" type="ORF">EYF80_011626</name>
</gene>
<proteinExistence type="predicted"/>
<dbReference type="Proteomes" id="UP000314294">
    <property type="component" value="Unassembled WGS sequence"/>
</dbReference>
<evidence type="ECO:0000313" key="3">
    <source>
        <dbReference type="Proteomes" id="UP000314294"/>
    </source>
</evidence>
<evidence type="ECO:0000256" key="1">
    <source>
        <dbReference type="SAM" id="MobiDB-lite"/>
    </source>
</evidence>
<accession>A0A4Z2IK30</accession>
<feature type="region of interest" description="Disordered" evidence="1">
    <location>
        <begin position="67"/>
        <end position="90"/>
    </location>
</feature>
<dbReference type="AlphaFoldDB" id="A0A4Z2IK30"/>
<comment type="caution">
    <text evidence="2">The sequence shown here is derived from an EMBL/GenBank/DDBJ whole genome shotgun (WGS) entry which is preliminary data.</text>
</comment>
<protein>
    <submittedName>
        <fullName evidence="2">Uncharacterized protein</fullName>
    </submittedName>
</protein>
<dbReference type="EMBL" id="SRLO01000076">
    <property type="protein sequence ID" value="TNN78121.1"/>
    <property type="molecule type" value="Genomic_DNA"/>
</dbReference>
<sequence>MAVRKKTLAYMLRVVTELTILHMTRPKGQRKSSTVSTAQKGKAHHKAVDGRVAVASVAGVEQEQCQEVTHKPQNTHRQVHQGDDHPHLSNTHGTCDVVILDLRKVQRGLLGEDVEPAVQRQVQRCEVLRCSGGAEKFGELALILLSSAQAQGGQGSGGAAVALHDSPEGNNSWVLLCKVTSHGRFSILFAANFQRDQGLPAILVVRRREVHHGEICPGSELLHHLTHSLNASGDGEERNRSDVSHFIHRLQGAGRH</sequence>
<feature type="region of interest" description="Disordered" evidence="1">
    <location>
        <begin position="25"/>
        <end position="48"/>
    </location>
</feature>
<reference evidence="2 3" key="1">
    <citation type="submission" date="2019-03" db="EMBL/GenBank/DDBJ databases">
        <title>First draft genome of Liparis tanakae, snailfish: a comprehensive survey of snailfish specific genes.</title>
        <authorList>
            <person name="Kim W."/>
            <person name="Song I."/>
            <person name="Jeong J.-H."/>
            <person name="Kim D."/>
            <person name="Kim S."/>
            <person name="Ryu S."/>
            <person name="Song J.Y."/>
            <person name="Lee S.K."/>
        </authorList>
    </citation>
    <scope>NUCLEOTIDE SEQUENCE [LARGE SCALE GENOMIC DNA]</scope>
    <source>
        <tissue evidence="2">Muscle</tissue>
    </source>
</reference>
<name>A0A4Z2IK30_9TELE</name>